<evidence type="ECO:0000256" key="1">
    <source>
        <dbReference type="SAM" id="Phobius"/>
    </source>
</evidence>
<dbReference type="InParanoid" id="A0A1S0TTM1"/>
<evidence type="ECO:0000313" key="2">
    <source>
        <dbReference type="EMBL" id="EFO19722.1"/>
    </source>
</evidence>
<accession>A0A1S0TTM1</accession>
<gene>
    <name evidence="2" type="ORF">LOAG_08770</name>
</gene>
<keyword evidence="1" id="KW-0812">Transmembrane</keyword>
<keyword evidence="1" id="KW-0472">Membrane</keyword>
<dbReference type="GeneID" id="9946198"/>
<dbReference type="EMBL" id="JH712095">
    <property type="protein sequence ID" value="EFO19722.1"/>
    <property type="molecule type" value="Genomic_DNA"/>
</dbReference>
<proteinExistence type="predicted"/>
<dbReference type="CTD" id="9946198"/>
<dbReference type="KEGG" id="loa:LOAG_08770"/>
<dbReference type="RefSeq" id="XP_003144348.1">
    <property type="nucleotide sequence ID" value="XM_003144300.1"/>
</dbReference>
<sequence>MPTPPDLTSSPYYANKNYTYNNAPTRRPLSRHANICVIGHYRLICLLKFMFPSSCTFLLLVSLLPLVNTVLNDTSYPDFILRPTFNSRYLFHAFVVMSLTTKIPVIRLLIISSWDCTSVVMMLYHFVVETSNLALSGLTRSRSDLAMPKMK</sequence>
<reference evidence="2" key="1">
    <citation type="submission" date="2012-04" db="EMBL/GenBank/DDBJ databases">
        <title>The Genome Sequence of Loa loa.</title>
        <authorList>
            <consortium name="The Broad Institute Genome Sequencing Platform"/>
            <consortium name="Broad Institute Genome Sequencing Center for Infectious Disease"/>
            <person name="Nutman T.B."/>
            <person name="Fink D.L."/>
            <person name="Russ C."/>
            <person name="Young S."/>
            <person name="Zeng Q."/>
            <person name="Gargeya S."/>
            <person name="Alvarado L."/>
            <person name="Berlin A."/>
            <person name="Chapman S.B."/>
            <person name="Chen Z."/>
            <person name="Freedman E."/>
            <person name="Gellesch M."/>
            <person name="Goldberg J."/>
            <person name="Griggs A."/>
            <person name="Gujja S."/>
            <person name="Heilman E.R."/>
            <person name="Heiman D."/>
            <person name="Howarth C."/>
            <person name="Mehta T."/>
            <person name="Neiman D."/>
            <person name="Pearson M."/>
            <person name="Roberts A."/>
            <person name="Saif S."/>
            <person name="Shea T."/>
            <person name="Shenoy N."/>
            <person name="Sisk P."/>
            <person name="Stolte C."/>
            <person name="Sykes S."/>
            <person name="White J."/>
            <person name="Yandava C."/>
            <person name="Haas B."/>
            <person name="Henn M.R."/>
            <person name="Nusbaum C."/>
            <person name="Birren B."/>
        </authorList>
    </citation>
    <scope>NUCLEOTIDE SEQUENCE [LARGE SCALE GENOMIC DNA]</scope>
</reference>
<name>A0A1S0TTM1_LOALO</name>
<keyword evidence="1" id="KW-1133">Transmembrane helix</keyword>
<feature type="transmembrane region" description="Helical" evidence="1">
    <location>
        <begin position="89"/>
        <end position="110"/>
    </location>
</feature>
<organism evidence="2">
    <name type="scientific">Loa loa</name>
    <name type="common">Eye worm</name>
    <name type="synonym">Filaria loa</name>
    <dbReference type="NCBI Taxonomy" id="7209"/>
    <lineage>
        <taxon>Eukaryota</taxon>
        <taxon>Metazoa</taxon>
        <taxon>Ecdysozoa</taxon>
        <taxon>Nematoda</taxon>
        <taxon>Chromadorea</taxon>
        <taxon>Rhabditida</taxon>
        <taxon>Spirurina</taxon>
        <taxon>Spiruromorpha</taxon>
        <taxon>Filarioidea</taxon>
        <taxon>Onchocercidae</taxon>
        <taxon>Loa</taxon>
    </lineage>
</organism>
<protein>
    <submittedName>
        <fullName evidence="2">Uncharacterized protein</fullName>
    </submittedName>
</protein>
<feature type="transmembrane region" description="Helical" evidence="1">
    <location>
        <begin position="49"/>
        <end position="68"/>
    </location>
</feature>
<dbReference type="AlphaFoldDB" id="A0A1S0TTM1"/>